<protein>
    <submittedName>
        <fullName evidence="1">Uncharacterized protein</fullName>
    </submittedName>
</protein>
<dbReference type="KEGG" id="sari:H5J25_07315"/>
<dbReference type="RefSeq" id="WP_202095367.1">
    <property type="nucleotide sequence ID" value="NZ_CP061035.1"/>
</dbReference>
<accession>A0A974NX71</accession>
<evidence type="ECO:0000313" key="1">
    <source>
        <dbReference type="EMBL" id="QQV78442.1"/>
    </source>
</evidence>
<proteinExistence type="predicted"/>
<evidence type="ECO:0000313" key="2">
    <source>
        <dbReference type="Proteomes" id="UP000595894"/>
    </source>
</evidence>
<dbReference type="AlphaFoldDB" id="A0A974NX71"/>
<name>A0A974NX71_9SPHN</name>
<sequence length="176" mass="19164">MPATLAFSLYGLLAMTAVISPGQSYRIAETFASAPRTCAILQAAYTKAIGGTATAYPNDVRSSSRRLELVKIVPEYRVKMGLSKKEYDDLIVQEASYGSADFRPSCSWKGIAGPAQDAEGHATFVSFTTPIFSTNGRLAVVETSFLERKDFGHGLVCIVRLKDKNWTARCLPGWIS</sequence>
<keyword evidence="2" id="KW-1185">Reference proteome</keyword>
<organism evidence="1 2">
    <name type="scientific">Sphingomonas aliaeris</name>
    <dbReference type="NCBI Taxonomy" id="2759526"/>
    <lineage>
        <taxon>Bacteria</taxon>
        <taxon>Pseudomonadati</taxon>
        <taxon>Pseudomonadota</taxon>
        <taxon>Alphaproteobacteria</taxon>
        <taxon>Sphingomonadales</taxon>
        <taxon>Sphingomonadaceae</taxon>
        <taxon>Sphingomonas</taxon>
    </lineage>
</organism>
<dbReference type="EMBL" id="CP061035">
    <property type="protein sequence ID" value="QQV78442.1"/>
    <property type="molecule type" value="Genomic_DNA"/>
</dbReference>
<reference evidence="2" key="1">
    <citation type="submission" date="2020-09" db="EMBL/GenBank/DDBJ databases">
        <title>Sphingomonas sp., a new species isolated from pork steak.</title>
        <authorList>
            <person name="Heidler von Heilborn D."/>
        </authorList>
    </citation>
    <scope>NUCLEOTIDE SEQUENCE [LARGE SCALE GENOMIC DNA]</scope>
</reference>
<gene>
    <name evidence="1" type="ORF">H5J25_07315</name>
</gene>
<dbReference type="Proteomes" id="UP000595894">
    <property type="component" value="Chromosome"/>
</dbReference>